<comment type="caution">
    <text evidence="9">The sequence shown here is derived from an EMBL/GenBank/DDBJ whole genome shotgun (WGS) entry which is preliminary data.</text>
</comment>
<dbReference type="SUPFAM" id="SSF52518">
    <property type="entry name" value="Thiamin diphosphate-binding fold (THDP-binding)"/>
    <property type="match status" value="1"/>
</dbReference>
<evidence type="ECO:0000256" key="7">
    <source>
        <dbReference type="RuleBase" id="RU361139"/>
    </source>
</evidence>
<keyword evidence="2" id="KW-0809">Transit peptide</keyword>
<evidence type="ECO:0000256" key="4">
    <source>
        <dbReference type="ARBA" id="ARBA00023052"/>
    </source>
</evidence>
<dbReference type="GO" id="GO:0004739">
    <property type="term" value="F:pyruvate dehydrogenase (acetyl-transferring) activity"/>
    <property type="evidence" value="ECO:0007669"/>
    <property type="project" value="UniProtKB-UniRule"/>
</dbReference>
<evidence type="ECO:0000313" key="9">
    <source>
        <dbReference type="EMBL" id="KAJ8922464.1"/>
    </source>
</evidence>
<dbReference type="InterPro" id="IPR029061">
    <property type="entry name" value="THDP-binding"/>
</dbReference>
<keyword evidence="3 7" id="KW-0560">Oxidoreductase</keyword>
<dbReference type="InterPro" id="IPR001017">
    <property type="entry name" value="DH_E1"/>
</dbReference>
<dbReference type="NCBIfam" id="TIGR03182">
    <property type="entry name" value="PDH_E1_alph_y"/>
    <property type="match status" value="1"/>
</dbReference>
<evidence type="ECO:0000313" key="10">
    <source>
        <dbReference type="Proteomes" id="UP001159042"/>
    </source>
</evidence>
<organism evidence="9 10">
    <name type="scientific">Exocentrus adspersus</name>
    <dbReference type="NCBI Taxonomy" id="1586481"/>
    <lineage>
        <taxon>Eukaryota</taxon>
        <taxon>Metazoa</taxon>
        <taxon>Ecdysozoa</taxon>
        <taxon>Arthropoda</taxon>
        <taxon>Hexapoda</taxon>
        <taxon>Insecta</taxon>
        <taxon>Pterygota</taxon>
        <taxon>Neoptera</taxon>
        <taxon>Endopterygota</taxon>
        <taxon>Coleoptera</taxon>
        <taxon>Polyphaga</taxon>
        <taxon>Cucujiformia</taxon>
        <taxon>Chrysomeloidea</taxon>
        <taxon>Cerambycidae</taxon>
        <taxon>Lamiinae</taxon>
        <taxon>Acanthocinini</taxon>
        <taxon>Exocentrus</taxon>
    </lineage>
</organism>
<keyword evidence="10" id="KW-1185">Reference proteome</keyword>
<evidence type="ECO:0000256" key="1">
    <source>
        <dbReference type="ARBA" id="ARBA00001964"/>
    </source>
</evidence>
<sequence length="376" mass="42032">MRSLITRRLLSTTFQSKPYDLYKLETGPATHAELSREDALGYYRTMMRIRKMEHDISSLYIKKQMRGFCHLYSGQEAVGVGIHAEMLPQDTSITSYRCHAWMLLMGATMKEIFAELLAGQTGVSRGKGGSMHMYTKNFYGGNGIVGAQISLGTGIALAHQYKNDGGVCVTLMGDGALGQGQVWEVMNMAKLMNLPVLYVIENNFYSMGTPIARHSANTDLYTRGDAVPGIRLDGMDVLAVRMGAKFCFDYIRSGKGPIMMEAVTYRYSGHSLSDPGTTYRTRDEVNEVRKTQDPIMLLKKKILASQLATEEELKKIADEAKHEADTALKEAFKDKEPDLKEVAYDVYCDYTGKVKMCGHNQYFEHKNTGVLRPATK</sequence>
<gene>
    <name evidence="9" type="ORF">NQ315_004411</name>
</gene>
<dbReference type="EC" id="1.2.4.1" evidence="7"/>
<dbReference type="InterPro" id="IPR017597">
    <property type="entry name" value="Pyrv_DH_E1_asu_subgrp-y"/>
</dbReference>
<dbReference type="Gene3D" id="3.40.50.970">
    <property type="match status" value="1"/>
</dbReference>
<keyword evidence="5 7" id="KW-0670">Pyruvate</keyword>
<protein>
    <recommendedName>
        <fullName evidence="7">Pyruvate dehydrogenase E1 component subunit alpha</fullName>
        <ecNumber evidence="7">1.2.4.1</ecNumber>
    </recommendedName>
</protein>
<dbReference type="FunFam" id="3.40.50.970:FF:000013">
    <property type="entry name" value="Pyruvate dehydrogenase E1 component subunit alpha"/>
    <property type="match status" value="1"/>
</dbReference>
<name>A0AAV8W7I2_9CUCU</name>
<dbReference type="EMBL" id="JANEYG010000007">
    <property type="protein sequence ID" value="KAJ8922464.1"/>
    <property type="molecule type" value="Genomic_DNA"/>
</dbReference>
<comment type="cofactor">
    <cofactor evidence="1 7">
        <name>thiamine diphosphate</name>
        <dbReference type="ChEBI" id="CHEBI:58937"/>
    </cofactor>
</comment>
<evidence type="ECO:0000256" key="5">
    <source>
        <dbReference type="ARBA" id="ARBA00023317"/>
    </source>
</evidence>
<dbReference type="InterPro" id="IPR050642">
    <property type="entry name" value="PDH_E1_Alpha_Subunit"/>
</dbReference>
<comment type="catalytic activity">
    <reaction evidence="6 7">
        <text>N(6)-[(R)-lipoyl]-L-lysyl-[protein] + pyruvate + H(+) = N(6)-[(R)-S(8)-acetyldihydrolipoyl]-L-lysyl-[protein] + CO2</text>
        <dbReference type="Rhea" id="RHEA:19189"/>
        <dbReference type="Rhea" id="RHEA-COMP:10474"/>
        <dbReference type="Rhea" id="RHEA-COMP:10478"/>
        <dbReference type="ChEBI" id="CHEBI:15361"/>
        <dbReference type="ChEBI" id="CHEBI:15378"/>
        <dbReference type="ChEBI" id="CHEBI:16526"/>
        <dbReference type="ChEBI" id="CHEBI:83099"/>
        <dbReference type="ChEBI" id="CHEBI:83111"/>
        <dbReference type="EC" id="1.2.4.1"/>
    </reaction>
</comment>
<evidence type="ECO:0000256" key="3">
    <source>
        <dbReference type="ARBA" id="ARBA00023002"/>
    </source>
</evidence>
<dbReference type="PANTHER" id="PTHR11516:SF60">
    <property type="entry name" value="PYRUVATE DEHYDROGENASE E1 COMPONENT SUBUNIT ALPHA"/>
    <property type="match status" value="1"/>
</dbReference>
<keyword evidence="4 7" id="KW-0786">Thiamine pyrophosphate</keyword>
<dbReference type="Proteomes" id="UP001159042">
    <property type="component" value="Unassembled WGS sequence"/>
</dbReference>
<evidence type="ECO:0000256" key="6">
    <source>
        <dbReference type="ARBA" id="ARBA00051231"/>
    </source>
</evidence>
<evidence type="ECO:0000259" key="8">
    <source>
        <dbReference type="Pfam" id="PF00676"/>
    </source>
</evidence>
<accession>A0AAV8W7I2</accession>
<dbReference type="GO" id="GO:0006086">
    <property type="term" value="P:pyruvate decarboxylation to acetyl-CoA"/>
    <property type="evidence" value="ECO:0007669"/>
    <property type="project" value="InterPro"/>
</dbReference>
<evidence type="ECO:0000256" key="2">
    <source>
        <dbReference type="ARBA" id="ARBA00022946"/>
    </source>
</evidence>
<reference evidence="9 10" key="1">
    <citation type="journal article" date="2023" name="Insect Mol. Biol.">
        <title>Genome sequencing provides insights into the evolution of gene families encoding plant cell wall-degrading enzymes in longhorned beetles.</title>
        <authorList>
            <person name="Shin N.R."/>
            <person name="Okamura Y."/>
            <person name="Kirsch R."/>
            <person name="Pauchet Y."/>
        </authorList>
    </citation>
    <scope>NUCLEOTIDE SEQUENCE [LARGE SCALE GENOMIC DNA]</scope>
    <source>
        <strain evidence="9">EAD_L_NR</strain>
    </source>
</reference>
<feature type="domain" description="Dehydrogenase E1 component" evidence="8">
    <location>
        <begin position="44"/>
        <end position="339"/>
    </location>
</feature>
<dbReference type="PANTHER" id="PTHR11516">
    <property type="entry name" value="PYRUVATE DEHYDROGENASE E1 COMPONENT, ALPHA SUBUNIT BACTERIAL AND ORGANELLAR"/>
    <property type="match status" value="1"/>
</dbReference>
<dbReference type="CDD" id="cd02000">
    <property type="entry name" value="TPP_E1_PDC_ADC_BCADC"/>
    <property type="match status" value="1"/>
</dbReference>
<comment type="function">
    <text evidence="7">The pyruvate dehydrogenase complex catalyzes the overall conversion of pyruvate to acetyl-CoA and CO(2).</text>
</comment>
<dbReference type="Pfam" id="PF00676">
    <property type="entry name" value="E1_dh"/>
    <property type="match status" value="1"/>
</dbReference>
<dbReference type="AlphaFoldDB" id="A0AAV8W7I2"/>
<proteinExistence type="predicted"/>